<dbReference type="Pfam" id="PF11877">
    <property type="entry name" value="DUF3397"/>
    <property type="match status" value="1"/>
</dbReference>
<name>A0A1M6RJN7_9FIRM</name>
<feature type="transmembrane region" description="Helical" evidence="1">
    <location>
        <begin position="6"/>
        <end position="25"/>
    </location>
</feature>
<sequence>MSELAYFVNCACSIALIGFNIYIENKFFKDDKKRSKIYITIDISNPFHIITFSMLIALIITSPLIWLLAIAYGITILWWAYKRNKRCKK</sequence>
<keyword evidence="1" id="KW-1133">Transmembrane helix</keyword>
<dbReference type="InterPro" id="IPR024515">
    <property type="entry name" value="DUF3397"/>
</dbReference>
<reference evidence="3" key="1">
    <citation type="submission" date="2016-11" db="EMBL/GenBank/DDBJ databases">
        <authorList>
            <person name="Varghese N."/>
            <person name="Submissions S."/>
        </authorList>
    </citation>
    <scope>NUCLEOTIDE SEQUENCE [LARGE SCALE GENOMIC DNA]</scope>
    <source>
        <strain evidence="3">DSM 15518</strain>
    </source>
</reference>
<evidence type="ECO:0000313" key="2">
    <source>
        <dbReference type="EMBL" id="SHK32650.1"/>
    </source>
</evidence>
<feature type="transmembrane region" description="Helical" evidence="1">
    <location>
        <begin position="37"/>
        <end position="58"/>
    </location>
</feature>
<dbReference type="RefSeq" id="WP_072889814.1">
    <property type="nucleotide sequence ID" value="NZ_FRAE01000058.1"/>
</dbReference>
<evidence type="ECO:0000313" key="3">
    <source>
        <dbReference type="Proteomes" id="UP000242497"/>
    </source>
</evidence>
<evidence type="ECO:0000256" key="1">
    <source>
        <dbReference type="SAM" id="Phobius"/>
    </source>
</evidence>
<keyword evidence="1" id="KW-0812">Transmembrane</keyword>
<proteinExistence type="predicted"/>
<keyword evidence="1" id="KW-0472">Membrane</keyword>
<gene>
    <name evidence="2" type="ORF">SAMN02744037_02125</name>
</gene>
<dbReference type="EMBL" id="FRAE01000058">
    <property type="protein sequence ID" value="SHK32650.1"/>
    <property type="molecule type" value="Genomic_DNA"/>
</dbReference>
<organism evidence="2 3">
    <name type="scientific">Tepidibacter formicigenes DSM 15518</name>
    <dbReference type="NCBI Taxonomy" id="1123349"/>
    <lineage>
        <taxon>Bacteria</taxon>
        <taxon>Bacillati</taxon>
        <taxon>Bacillota</taxon>
        <taxon>Clostridia</taxon>
        <taxon>Peptostreptococcales</taxon>
        <taxon>Peptostreptococcaceae</taxon>
        <taxon>Tepidibacter</taxon>
    </lineage>
</organism>
<dbReference type="AlphaFoldDB" id="A0A1M6RJN7"/>
<accession>A0A1M6RJN7</accession>
<keyword evidence="3" id="KW-1185">Reference proteome</keyword>
<feature type="transmembrane region" description="Helical" evidence="1">
    <location>
        <begin position="64"/>
        <end position="81"/>
    </location>
</feature>
<protein>
    <submittedName>
        <fullName evidence="2">Uncharacterized protein</fullName>
    </submittedName>
</protein>
<dbReference type="Proteomes" id="UP000242497">
    <property type="component" value="Unassembled WGS sequence"/>
</dbReference>